<evidence type="ECO:0000256" key="3">
    <source>
        <dbReference type="ARBA" id="ARBA00022723"/>
    </source>
</evidence>
<evidence type="ECO:0000259" key="8">
    <source>
        <dbReference type="PROSITE" id="PS51296"/>
    </source>
</evidence>
<dbReference type="Pfam" id="PF00355">
    <property type="entry name" value="Rieske"/>
    <property type="match status" value="1"/>
</dbReference>
<dbReference type="OrthoDB" id="6837at2157"/>
<keyword evidence="2" id="KW-0001">2Fe-2S</keyword>
<reference evidence="9 10" key="1">
    <citation type="submission" date="2016-10" db="EMBL/GenBank/DDBJ databases">
        <authorList>
            <person name="de Groot N.N."/>
        </authorList>
    </citation>
    <scope>NUCLEOTIDE SEQUENCE [LARGE SCALE GENOMIC DNA]</scope>
    <source>
        <strain evidence="9 10">IBRC-M10418</strain>
    </source>
</reference>
<dbReference type="GO" id="GO:0005506">
    <property type="term" value="F:iron ion binding"/>
    <property type="evidence" value="ECO:0007669"/>
    <property type="project" value="InterPro"/>
</dbReference>
<dbReference type="SUPFAM" id="SSF50022">
    <property type="entry name" value="ISP domain"/>
    <property type="match status" value="1"/>
</dbReference>
<evidence type="ECO:0000313" key="9">
    <source>
        <dbReference type="EMBL" id="SEH63992.1"/>
    </source>
</evidence>
<evidence type="ECO:0000256" key="7">
    <source>
        <dbReference type="SAM" id="MobiDB-lite"/>
    </source>
</evidence>
<dbReference type="InterPro" id="IPR017941">
    <property type="entry name" value="Rieske_2Fe-2S"/>
</dbReference>
<dbReference type="STRING" id="1267564.SAMN05192561_1182"/>
<dbReference type="PANTHER" id="PTHR43756:SF1">
    <property type="entry name" value="3-PHENYLPROPIONATE_CINNAMIC ACID DIOXYGENASE SUBUNIT ALPHA"/>
    <property type="match status" value="1"/>
</dbReference>
<keyword evidence="3" id="KW-0479">Metal-binding</keyword>
<comment type="similarity">
    <text evidence="1">Belongs to the bacterial ring-hydroxylating dioxygenase alpha subunit family.</text>
</comment>
<keyword evidence="10" id="KW-1185">Reference proteome</keyword>
<dbReference type="GO" id="GO:0051537">
    <property type="term" value="F:2 iron, 2 sulfur cluster binding"/>
    <property type="evidence" value="ECO:0007669"/>
    <property type="project" value="UniProtKB-KW"/>
</dbReference>
<feature type="domain" description="Rieske" evidence="8">
    <location>
        <begin position="59"/>
        <end position="155"/>
    </location>
</feature>
<organism evidence="9 10">
    <name type="scientific">Halopenitus malekzadehii</name>
    <dbReference type="NCBI Taxonomy" id="1267564"/>
    <lineage>
        <taxon>Archaea</taxon>
        <taxon>Methanobacteriati</taxon>
        <taxon>Methanobacteriota</taxon>
        <taxon>Stenosarchaea group</taxon>
        <taxon>Halobacteria</taxon>
        <taxon>Halobacteriales</taxon>
        <taxon>Haloferacaceae</taxon>
        <taxon>Halopenitus</taxon>
    </lineage>
</organism>
<evidence type="ECO:0000313" key="10">
    <source>
        <dbReference type="Proteomes" id="UP000199215"/>
    </source>
</evidence>
<evidence type="ECO:0000256" key="4">
    <source>
        <dbReference type="ARBA" id="ARBA00023002"/>
    </source>
</evidence>
<name>A0A1H6JNH1_9EURY</name>
<feature type="region of interest" description="Disordered" evidence="7">
    <location>
        <begin position="1"/>
        <end position="20"/>
    </location>
</feature>
<dbReference type="PRINTS" id="PR00090">
    <property type="entry name" value="RNGDIOXGNASE"/>
</dbReference>
<protein>
    <submittedName>
        <fullName evidence="9">Ring hydroxylating alpha subunit (Catalytic domain)</fullName>
    </submittedName>
</protein>
<evidence type="ECO:0000256" key="2">
    <source>
        <dbReference type="ARBA" id="ARBA00022714"/>
    </source>
</evidence>
<proteinExistence type="inferred from homology"/>
<dbReference type="Gene3D" id="2.102.10.10">
    <property type="entry name" value="Rieske [2Fe-2S] iron-sulphur domain"/>
    <property type="match status" value="1"/>
</dbReference>
<evidence type="ECO:0000256" key="6">
    <source>
        <dbReference type="ARBA" id="ARBA00023014"/>
    </source>
</evidence>
<dbReference type="SUPFAM" id="SSF55961">
    <property type="entry name" value="Bet v1-like"/>
    <property type="match status" value="1"/>
</dbReference>
<evidence type="ECO:0000256" key="1">
    <source>
        <dbReference type="ARBA" id="ARBA00008751"/>
    </source>
</evidence>
<dbReference type="RefSeq" id="WP_092817810.1">
    <property type="nucleotide sequence ID" value="NZ_FNWU01000018.1"/>
</dbReference>
<keyword evidence="6" id="KW-0411">Iron-sulfur</keyword>
<dbReference type="EMBL" id="FNWU01000018">
    <property type="protein sequence ID" value="SEH63992.1"/>
    <property type="molecule type" value="Genomic_DNA"/>
</dbReference>
<feature type="compositionally biased region" description="Polar residues" evidence="7">
    <location>
        <begin position="7"/>
        <end position="18"/>
    </location>
</feature>
<dbReference type="PROSITE" id="PS51296">
    <property type="entry name" value="RIESKE"/>
    <property type="match status" value="1"/>
</dbReference>
<keyword evidence="4" id="KW-0560">Oxidoreductase</keyword>
<gene>
    <name evidence="9" type="ORF">SAMN05192561_1182</name>
</gene>
<dbReference type="GO" id="GO:0016491">
    <property type="term" value="F:oxidoreductase activity"/>
    <property type="evidence" value="ECO:0007669"/>
    <property type="project" value="UniProtKB-KW"/>
</dbReference>
<dbReference type="PANTHER" id="PTHR43756">
    <property type="entry name" value="CHOLINE MONOOXYGENASE, CHLOROPLASTIC"/>
    <property type="match status" value="1"/>
</dbReference>
<dbReference type="InterPro" id="IPR036922">
    <property type="entry name" value="Rieske_2Fe-2S_sf"/>
</dbReference>
<sequence length="467" mass="52458">MSERTDSTGGSAHPNSSNEAEELIDRVGSELHDGLLPLRVYNDDRIHKFERQRIFGESWIFIGHESEIPDEGDYARRYIGQDPFIFIRDEDGEINVLFDSCRHHGTKICDAEQGNTSHFRCPYHGWTYDNSGDLIGVPQKHEAYKDLEADDWGLVSAPRIDTYHGLVFASIAEKGPSLEEHLGDFAWYLDLHMAASDSGMEVIGEPHRWELDIDWKSGADNFSGDSYHTQITHMSLFETGIISPDKLGTKAHEKGGFDHVHVTQCDGHSSSIKIMPEGSRTFWGYGEWDEVVDDFTGENLTEEQFDLAARSLNTTGNVFPNFSFIHIRGNDHPDNDPATFLSLRKWQPLGPGKMQAWSWILVPASAPESYKERAYKVGMSTFSPAGNFEQDDFAVWDGIATAANSEFARKHQISLNYQMGLDGMSAAEVIPDWPGPGVVYDDNLEEGTARTFHEHWYRAMSGGNNGN</sequence>
<dbReference type="InterPro" id="IPR015879">
    <property type="entry name" value="Ring_hydroxy_dOase_asu_C_dom"/>
</dbReference>
<accession>A0A1H6JNH1</accession>
<dbReference type="Gene3D" id="3.90.380.10">
    <property type="entry name" value="Naphthalene 1,2-dioxygenase Alpha Subunit, Chain A, domain 1"/>
    <property type="match status" value="1"/>
</dbReference>
<dbReference type="Proteomes" id="UP000199215">
    <property type="component" value="Unassembled WGS sequence"/>
</dbReference>
<dbReference type="AlphaFoldDB" id="A0A1H6JNH1"/>
<keyword evidence="5" id="KW-0408">Iron</keyword>
<dbReference type="InterPro" id="IPR001663">
    <property type="entry name" value="Rng_hydr_dOase-A"/>
</dbReference>
<dbReference type="Pfam" id="PF00848">
    <property type="entry name" value="Ring_hydroxyl_A"/>
    <property type="match status" value="1"/>
</dbReference>
<evidence type="ECO:0000256" key="5">
    <source>
        <dbReference type="ARBA" id="ARBA00023004"/>
    </source>
</evidence>